<accession>A0ABX1PLG5</accession>
<keyword evidence="3 6" id="KW-0812">Transmembrane</keyword>
<reference evidence="8" key="1">
    <citation type="submission" date="2019-12" db="EMBL/GenBank/DDBJ databases">
        <title>Comparative genomics gives insights into the taxonomy of the Azoarcus-Aromatoleum group and reveals separate origins of nif in the plant-associated Azoarcus and non-plant-associated Aromatoleum sub-groups.</title>
        <authorList>
            <person name="Lafos M."/>
            <person name="Maluk M."/>
            <person name="Batista M."/>
            <person name="Junghare M."/>
            <person name="Carmona M."/>
            <person name="Faoro H."/>
            <person name="Cruz L.M."/>
            <person name="Battistoni F."/>
            <person name="De Souza E."/>
            <person name="Pedrosa F."/>
            <person name="Chen W.-M."/>
            <person name="Poole P.S."/>
            <person name="Dixon R.A."/>
            <person name="James E.K."/>
        </authorList>
    </citation>
    <scope>NUCLEOTIDE SEQUENCE</scope>
    <source>
        <strain evidence="8">LuFRes1</strain>
    </source>
</reference>
<feature type="transmembrane region" description="Helical" evidence="6">
    <location>
        <begin position="80"/>
        <end position="98"/>
    </location>
</feature>
<protein>
    <submittedName>
        <fullName evidence="8">RDD family protein</fullName>
    </submittedName>
</protein>
<dbReference type="Proteomes" id="UP000615989">
    <property type="component" value="Unassembled WGS sequence"/>
</dbReference>
<evidence type="ECO:0000256" key="2">
    <source>
        <dbReference type="ARBA" id="ARBA00022475"/>
    </source>
</evidence>
<dbReference type="InterPro" id="IPR010432">
    <property type="entry name" value="RDD"/>
</dbReference>
<evidence type="ECO:0000313" key="8">
    <source>
        <dbReference type="EMBL" id="NMG24502.1"/>
    </source>
</evidence>
<evidence type="ECO:0000256" key="1">
    <source>
        <dbReference type="ARBA" id="ARBA00004651"/>
    </source>
</evidence>
<evidence type="ECO:0000256" key="5">
    <source>
        <dbReference type="ARBA" id="ARBA00023136"/>
    </source>
</evidence>
<sequence>MAAPNRARRCARTTNETLAELDLRLNTPLPPRPRVELAGLRRRLASMLYESLLLLGVLGLTFMVPYLVLGVVLNVAPAGWFAWLHVYLVLGAYFVWYWRRRGQTLAMQTWRLQLVRATDGRALPVATAWLRYTLAWPSVLCFGLGLAWALVDRDRQFLHDRLAGTCIVFRPA</sequence>
<keyword evidence="5 6" id="KW-0472">Membrane</keyword>
<name>A0ABX1PLG5_9RHOO</name>
<evidence type="ECO:0000256" key="3">
    <source>
        <dbReference type="ARBA" id="ARBA00022692"/>
    </source>
</evidence>
<dbReference type="PANTHER" id="PTHR36115">
    <property type="entry name" value="PROLINE-RICH ANTIGEN HOMOLOG-RELATED"/>
    <property type="match status" value="1"/>
</dbReference>
<comment type="caution">
    <text evidence="8">The sequence shown here is derived from an EMBL/GenBank/DDBJ whole genome shotgun (WGS) entry which is preliminary data.</text>
</comment>
<feature type="transmembrane region" description="Helical" evidence="6">
    <location>
        <begin position="129"/>
        <end position="151"/>
    </location>
</feature>
<keyword evidence="2" id="KW-1003">Cell membrane</keyword>
<organism evidence="8 9">
    <name type="scientific">Aromatoleum anaerobium</name>
    <dbReference type="NCBI Taxonomy" id="182180"/>
    <lineage>
        <taxon>Bacteria</taxon>
        <taxon>Pseudomonadati</taxon>
        <taxon>Pseudomonadota</taxon>
        <taxon>Betaproteobacteria</taxon>
        <taxon>Rhodocyclales</taxon>
        <taxon>Rhodocyclaceae</taxon>
        <taxon>Aromatoleum</taxon>
    </lineage>
</organism>
<gene>
    <name evidence="8" type="ORF">GO606_07125</name>
</gene>
<dbReference type="InterPro" id="IPR051791">
    <property type="entry name" value="Pra-immunoreactive"/>
</dbReference>
<keyword evidence="4 6" id="KW-1133">Transmembrane helix</keyword>
<feature type="transmembrane region" description="Helical" evidence="6">
    <location>
        <begin position="47"/>
        <end position="68"/>
    </location>
</feature>
<evidence type="ECO:0000259" key="7">
    <source>
        <dbReference type="Pfam" id="PF06271"/>
    </source>
</evidence>
<evidence type="ECO:0000256" key="6">
    <source>
        <dbReference type="SAM" id="Phobius"/>
    </source>
</evidence>
<dbReference type="Pfam" id="PF06271">
    <property type="entry name" value="RDD"/>
    <property type="match status" value="1"/>
</dbReference>
<dbReference type="EMBL" id="WTVG01000015">
    <property type="protein sequence ID" value="NMG24502.1"/>
    <property type="molecule type" value="Genomic_DNA"/>
</dbReference>
<comment type="subcellular location">
    <subcellularLocation>
        <location evidence="1">Cell membrane</location>
        <topology evidence="1">Multi-pass membrane protein</topology>
    </subcellularLocation>
</comment>
<evidence type="ECO:0000313" key="9">
    <source>
        <dbReference type="Proteomes" id="UP000615989"/>
    </source>
</evidence>
<proteinExistence type="predicted"/>
<evidence type="ECO:0000256" key="4">
    <source>
        <dbReference type="ARBA" id="ARBA00022989"/>
    </source>
</evidence>
<dbReference type="PANTHER" id="PTHR36115:SF10">
    <property type="entry name" value="RDD DOMAIN-CONTAINING PROTEIN"/>
    <property type="match status" value="1"/>
</dbReference>
<keyword evidence="9" id="KW-1185">Reference proteome</keyword>
<feature type="domain" description="RDD" evidence="7">
    <location>
        <begin position="37"/>
        <end position="164"/>
    </location>
</feature>